<name>A0ACC0LN50_RHOML</name>
<sequence>MGHVEEKIDANSDEEIPLNSSQAVSKAHSLYLEAPQVGSQAISSTSWVEQMRFRPFRSVYIVLIKAKINVLLPFGPLAILLHYLTGNHGWVFFFSLLGIAPLAERLGYATEQLAFYTGPTVGGLLNATFGNATEMIISIYALKHGMIRVVQQSLLGSILSNMLLVLGCAFFTGGIIHNETVQRFNKAAAVVNSGLLLMAVMGILLPAVLHFTHTEVHFRKSELALSRFSSCIMLVAYASYLFFQLRSQHKFNDSVDAVPVEERNSTEDSDVEEVADITQWEAIGWLSILTLWVSVLSGYLIHTLQFQHQSTLLQRNRIRKPLFSLKKLEDSKSVIMLANWLQFRLHLRAQAHQGASDSWNMPVSFISVIVLPIVGNAAEHASAIMFAMKDKLIPFCVVVGWFMGKPMDLNFQLFETATLFIAVLVVAFMLQVGPSICVMY</sequence>
<evidence type="ECO:0000313" key="2">
    <source>
        <dbReference type="Proteomes" id="UP001062846"/>
    </source>
</evidence>
<accession>A0ACC0LN50</accession>
<dbReference type="EMBL" id="CM046399">
    <property type="protein sequence ID" value="KAI8529752.1"/>
    <property type="molecule type" value="Genomic_DNA"/>
</dbReference>
<reference evidence="1" key="1">
    <citation type="submission" date="2022-02" db="EMBL/GenBank/DDBJ databases">
        <title>Plant Genome Project.</title>
        <authorList>
            <person name="Zhang R.-G."/>
        </authorList>
    </citation>
    <scope>NUCLEOTIDE SEQUENCE</scope>
    <source>
        <tissue evidence="1">Leaves</tissue>
    </source>
</reference>
<comment type="caution">
    <text evidence="1">The sequence shown here is derived from an EMBL/GenBank/DDBJ whole genome shotgun (WGS) entry which is preliminary data.</text>
</comment>
<organism evidence="1 2">
    <name type="scientific">Rhododendron molle</name>
    <name type="common">Chinese azalea</name>
    <name type="synonym">Azalea mollis</name>
    <dbReference type="NCBI Taxonomy" id="49168"/>
    <lineage>
        <taxon>Eukaryota</taxon>
        <taxon>Viridiplantae</taxon>
        <taxon>Streptophyta</taxon>
        <taxon>Embryophyta</taxon>
        <taxon>Tracheophyta</taxon>
        <taxon>Spermatophyta</taxon>
        <taxon>Magnoliopsida</taxon>
        <taxon>eudicotyledons</taxon>
        <taxon>Gunneridae</taxon>
        <taxon>Pentapetalae</taxon>
        <taxon>asterids</taxon>
        <taxon>Ericales</taxon>
        <taxon>Ericaceae</taxon>
        <taxon>Ericoideae</taxon>
        <taxon>Rhodoreae</taxon>
        <taxon>Rhododendron</taxon>
    </lineage>
</organism>
<keyword evidence="2" id="KW-1185">Reference proteome</keyword>
<protein>
    <submittedName>
        <fullName evidence="1">Uncharacterized protein</fullName>
    </submittedName>
</protein>
<evidence type="ECO:0000313" key="1">
    <source>
        <dbReference type="EMBL" id="KAI8529752.1"/>
    </source>
</evidence>
<gene>
    <name evidence="1" type="ORF">RHMOL_Rhmol12G0249700</name>
</gene>
<dbReference type="Proteomes" id="UP001062846">
    <property type="component" value="Chromosome 12"/>
</dbReference>
<proteinExistence type="predicted"/>